<evidence type="ECO:0000256" key="5">
    <source>
        <dbReference type="ARBA" id="ARBA00026121"/>
    </source>
</evidence>
<name>A0A4Q2L094_9MICO</name>
<evidence type="ECO:0000259" key="9">
    <source>
        <dbReference type="Pfam" id="PF13193"/>
    </source>
</evidence>
<dbReference type="Pfam" id="PF13193">
    <property type="entry name" value="AMP-binding_C"/>
    <property type="match status" value="1"/>
</dbReference>
<evidence type="ECO:0000256" key="1">
    <source>
        <dbReference type="ARBA" id="ARBA00004170"/>
    </source>
</evidence>
<dbReference type="Proteomes" id="UP000293865">
    <property type="component" value="Unassembled WGS sequence"/>
</dbReference>
<feature type="domain" description="AMP-dependent synthetase/ligase" evidence="8">
    <location>
        <begin position="89"/>
        <end position="269"/>
    </location>
</feature>
<evidence type="ECO:0000256" key="6">
    <source>
        <dbReference type="ARBA" id="ARBA00039545"/>
    </source>
</evidence>
<evidence type="ECO:0000256" key="3">
    <source>
        <dbReference type="ARBA" id="ARBA00022598"/>
    </source>
</evidence>
<evidence type="ECO:0000256" key="2">
    <source>
        <dbReference type="ARBA" id="ARBA00005005"/>
    </source>
</evidence>
<proteinExistence type="predicted"/>
<protein>
    <recommendedName>
        <fullName evidence="6">Long-chain-fatty-acid--CoA ligase</fullName>
        <ecNumber evidence="5">6.2.1.3</ecNumber>
    </recommendedName>
    <alternativeName>
        <fullName evidence="7">Long-chain acyl-CoA synthetase</fullName>
    </alternativeName>
</protein>
<evidence type="ECO:0000256" key="4">
    <source>
        <dbReference type="ARBA" id="ARBA00023136"/>
    </source>
</evidence>
<comment type="subcellular location">
    <subcellularLocation>
        <location evidence="1">Membrane</location>
        <topology evidence="1">Peripheral membrane protein</topology>
    </subcellularLocation>
</comment>
<dbReference type="Pfam" id="PF00501">
    <property type="entry name" value="AMP-binding"/>
    <property type="match status" value="1"/>
</dbReference>
<dbReference type="InterPro" id="IPR025110">
    <property type="entry name" value="AMP-bd_C"/>
</dbReference>
<dbReference type="PROSITE" id="PS00455">
    <property type="entry name" value="AMP_BINDING"/>
    <property type="match status" value="1"/>
</dbReference>
<keyword evidence="11" id="KW-1185">Reference proteome</keyword>
<keyword evidence="4" id="KW-0472">Membrane</keyword>
<dbReference type="PANTHER" id="PTHR43767:SF8">
    <property type="entry name" value="LONG-CHAIN-FATTY-ACID--COA LIGASE"/>
    <property type="match status" value="1"/>
</dbReference>
<comment type="caution">
    <text evidence="10">The sequence shown here is derived from an EMBL/GenBank/DDBJ whole genome shotgun (WGS) entry which is preliminary data.</text>
</comment>
<evidence type="ECO:0000259" key="8">
    <source>
        <dbReference type="Pfam" id="PF00501"/>
    </source>
</evidence>
<accession>A0A4Q2L094</accession>
<evidence type="ECO:0000313" key="11">
    <source>
        <dbReference type="Proteomes" id="UP000293865"/>
    </source>
</evidence>
<dbReference type="EMBL" id="SDPN01000021">
    <property type="protein sequence ID" value="RXZ69361.1"/>
    <property type="molecule type" value="Genomic_DNA"/>
</dbReference>
<organism evidence="10 11">
    <name type="scientific">Agromyces albus</name>
    <dbReference type="NCBI Taxonomy" id="205332"/>
    <lineage>
        <taxon>Bacteria</taxon>
        <taxon>Bacillati</taxon>
        <taxon>Actinomycetota</taxon>
        <taxon>Actinomycetes</taxon>
        <taxon>Micrococcales</taxon>
        <taxon>Microbacteriaceae</taxon>
        <taxon>Agromyces</taxon>
    </lineage>
</organism>
<keyword evidence="3" id="KW-0436">Ligase</keyword>
<dbReference type="Gene3D" id="3.40.50.12780">
    <property type="entry name" value="N-terminal domain of ligase-like"/>
    <property type="match status" value="1"/>
</dbReference>
<dbReference type="InterPro" id="IPR000873">
    <property type="entry name" value="AMP-dep_synth/lig_dom"/>
</dbReference>
<dbReference type="OrthoDB" id="5240965at2"/>
<comment type="pathway">
    <text evidence="2">Lipid metabolism; fatty acid beta-oxidation.</text>
</comment>
<sequence>MIGWLDGDGEAIRFTGRSLSRAELRRLVASVAEQFDRSQGPVLAHDADPVAQLVTVLAALEAKRAVVVADPAQAAPVVSSLPPGTELVLMTSGSSGNARPVARTLASWTASFEPFTGLTGRTEARRSRRDARAEPPVVAITGPLHVSMQLFAALHALWSGAVLVDDIAGAHLVHATPTTLDRLVSAGHRPRRVVVAGSALPPSALASARAAGIAVTEYYGAAELSFVAAVDHSRGDAEDSGALLPFPGVEVDVRAGELWARSPYLSLGYAGVDGPYRRDAHGFATVGDRADAAPNGSLVVRGRGDSAVTVSGTTVLAEDVEATLAQLAGVRAAAVIAVPHALHGQVPVAVLELAASADLAHIITAARSRLTAPEFPRRWYAIEALPRTTSGKVARGALGVALAAGSLDEDRFGRA</sequence>
<gene>
    <name evidence="10" type="ORF">ESP51_11955</name>
</gene>
<dbReference type="InterPro" id="IPR020845">
    <property type="entry name" value="AMP-binding_CS"/>
</dbReference>
<dbReference type="EC" id="6.2.1.3" evidence="5"/>
<dbReference type="GO" id="GO:0016020">
    <property type="term" value="C:membrane"/>
    <property type="evidence" value="ECO:0007669"/>
    <property type="project" value="UniProtKB-SubCell"/>
</dbReference>
<dbReference type="RefSeq" id="WP_129521129.1">
    <property type="nucleotide sequence ID" value="NZ_SDPN01000021.1"/>
</dbReference>
<dbReference type="InterPro" id="IPR045851">
    <property type="entry name" value="AMP-bd_C_sf"/>
</dbReference>
<dbReference type="InterPro" id="IPR050237">
    <property type="entry name" value="ATP-dep_AMP-bd_enzyme"/>
</dbReference>
<feature type="domain" description="AMP-binding enzyme C-terminal" evidence="9">
    <location>
        <begin position="320"/>
        <end position="392"/>
    </location>
</feature>
<dbReference type="AlphaFoldDB" id="A0A4Q2L094"/>
<dbReference type="Gene3D" id="3.30.300.30">
    <property type="match status" value="1"/>
</dbReference>
<evidence type="ECO:0000313" key="10">
    <source>
        <dbReference type="EMBL" id="RXZ69361.1"/>
    </source>
</evidence>
<evidence type="ECO:0000256" key="7">
    <source>
        <dbReference type="ARBA" id="ARBA00042773"/>
    </source>
</evidence>
<reference evidence="10 11" key="1">
    <citation type="submission" date="2019-01" db="EMBL/GenBank/DDBJ databases">
        <title>Agromyces.</title>
        <authorList>
            <person name="Li J."/>
        </authorList>
    </citation>
    <scope>NUCLEOTIDE SEQUENCE [LARGE SCALE GENOMIC DNA]</scope>
    <source>
        <strain evidence="10 11">DSM 15934</strain>
    </source>
</reference>
<dbReference type="PANTHER" id="PTHR43767">
    <property type="entry name" value="LONG-CHAIN-FATTY-ACID--COA LIGASE"/>
    <property type="match status" value="1"/>
</dbReference>
<dbReference type="SUPFAM" id="SSF56801">
    <property type="entry name" value="Acetyl-CoA synthetase-like"/>
    <property type="match status" value="1"/>
</dbReference>
<dbReference type="InterPro" id="IPR042099">
    <property type="entry name" value="ANL_N_sf"/>
</dbReference>
<dbReference type="GO" id="GO:0004467">
    <property type="term" value="F:long-chain fatty acid-CoA ligase activity"/>
    <property type="evidence" value="ECO:0007669"/>
    <property type="project" value="UniProtKB-EC"/>
</dbReference>